<organism evidence="2 3">
    <name type="scientific">Dysgonomonas alginatilytica</name>
    <dbReference type="NCBI Taxonomy" id="1605892"/>
    <lineage>
        <taxon>Bacteria</taxon>
        <taxon>Pseudomonadati</taxon>
        <taxon>Bacteroidota</taxon>
        <taxon>Bacteroidia</taxon>
        <taxon>Bacteroidales</taxon>
        <taxon>Dysgonomonadaceae</taxon>
        <taxon>Dysgonomonas</taxon>
    </lineage>
</organism>
<accession>A0A2V3PUE7</accession>
<dbReference type="AlphaFoldDB" id="A0A2V3PUE7"/>
<evidence type="ECO:0000313" key="2">
    <source>
        <dbReference type="EMBL" id="PXV69253.1"/>
    </source>
</evidence>
<name>A0A2V3PUE7_9BACT</name>
<reference evidence="2 3" key="1">
    <citation type="submission" date="2018-03" db="EMBL/GenBank/DDBJ databases">
        <title>Genomic Encyclopedia of Archaeal and Bacterial Type Strains, Phase II (KMG-II): from individual species to whole genera.</title>
        <authorList>
            <person name="Goeker M."/>
        </authorList>
    </citation>
    <scope>NUCLEOTIDE SEQUENCE [LARGE SCALE GENOMIC DNA]</scope>
    <source>
        <strain evidence="2 3">DSM 100214</strain>
    </source>
</reference>
<keyword evidence="3" id="KW-1185">Reference proteome</keyword>
<gene>
    <name evidence="2" type="ORF">CLV62_101522</name>
</gene>
<evidence type="ECO:0000256" key="1">
    <source>
        <dbReference type="SAM" id="SignalP"/>
    </source>
</evidence>
<dbReference type="Proteomes" id="UP000247973">
    <property type="component" value="Unassembled WGS sequence"/>
</dbReference>
<keyword evidence="1" id="KW-0732">Signal</keyword>
<dbReference type="RefSeq" id="WP_110309202.1">
    <property type="nucleotide sequence ID" value="NZ_QICL01000001.1"/>
</dbReference>
<protein>
    <submittedName>
        <fullName evidence="2">Uncharacterized protein</fullName>
    </submittedName>
</protein>
<dbReference type="EMBL" id="QICL01000001">
    <property type="protein sequence ID" value="PXV69253.1"/>
    <property type="molecule type" value="Genomic_DNA"/>
</dbReference>
<comment type="caution">
    <text evidence="2">The sequence shown here is derived from an EMBL/GenBank/DDBJ whole genome shotgun (WGS) entry which is preliminary data.</text>
</comment>
<evidence type="ECO:0000313" key="3">
    <source>
        <dbReference type="Proteomes" id="UP000247973"/>
    </source>
</evidence>
<sequence>MKKILFLMLFTASCFLNLNGQSKFNSGKVEFSFQLNNADSHNRVNSFDYYMVKGENESGGEFVFDFSNVSISLYQPQITDISIEPGIYTIFINADRGTGYYSYTFEVINGGSLGVDYDGGNTWTLFDYWEW</sequence>
<feature type="chain" id="PRO_5016020121" evidence="1">
    <location>
        <begin position="19"/>
        <end position="131"/>
    </location>
</feature>
<feature type="signal peptide" evidence="1">
    <location>
        <begin position="1"/>
        <end position="18"/>
    </location>
</feature>
<proteinExistence type="predicted"/>